<reference evidence="2 3" key="1">
    <citation type="journal article" date="2019" name="Commun. Biol.">
        <title>The bagworm genome reveals a unique fibroin gene that provides high tensile strength.</title>
        <authorList>
            <person name="Kono N."/>
            <person name="Nakamura H."/>
            <person name="Ohtoshi R."/>
            <person name="Tomita M."/>
            <person name="Numata K."/>
            <person name="Arakawa K."/>
        </authorList>
    </citation>
    <scope>NUCLEOTIDE SEQUENCE [LARGE SCALE GENOMIC DNA]</scope>
</reference>
<proteinExistence type="predicted"/>
<organism evidence="2 3">
    <name type="scientific">Eumeta variegata</name>
    <name type="common">Bagworm moth</name>
    <name type="synonym">Eumeta japonica</name>
    <dbReference type="NCBI Taxonomy" id="151549"/>
    <lineage>
        <taxon>Eukaryota</taxon>
        <taxon>Metazoa</taxon>
        <taxon>Ecdysozoa</taxon>
        <taxon>Arthropoda</taxon>
        <taxon>Hexapoda</taxon>
        <taxon>Insecta</taxon>
        <taxon>Pterygota</taxon>
        <taxon>Neoptera</taxon>
        <taxon>Endopterygota</taxon>
        <taxon>Lepidoptera</taxon>
        <taxon>Glossata</taxon>
        <taxon>Ditrysia</taxon>
        <taxon>Tineoidea</taxon>
        <taxon>Psychidae</taxon>
        <taxon>Oiketicinae</taxon>
        <taxon>Eumeta</taxon>
    </lineage>
</organism>
<evidence type="ECO:0000313" key="3">
    <source>
        <dbReference type="Proteomes" id="UP000299102"/>
    </source>
</evidence>
<dbReference type="Proteomes" id="UP000299102">
    <property type="component" value="Unassembled WGS sequence"/>
</dbReference>
<evidence type="ECO:0000313" key="2">
    <source>
        <dbReference type="EMBL" id="GBP48385.1"/>
    </source>
</evidence>
<feature type="compositionally biased region" description="Basic and acidic residues" evidence="1">
    <location>
        <begin position="24"/>
        <end position="34"/>
    </location>
</feature>
<comment type="caution">
    <text evidence="2">The sequence shown here is derived from an EMBL/GenBank/DDBJ whole genome shotgun (WGS) entry which is preliminary data.</text>
</comment>
<feature type="region of interest" description="Disordered" evidence="1">
    <location>
        <begin position="88"/>
        <end position="113"/>
    </location>
</feature>
<accession>A0A4C1WE35</accession>
<dbReference type="AlphaFoldDB" id="A0A4C1WE35"/>
<name>A0A4C1WE35_EUMVA</name>
<keyword evidence="3" id="KW-1185">Reference proteome</keyword>
<gene>
    <name evidence="2" type="ORF">EVAR_96424_1</name>
</gene>
<feature type="region of interest" description="Disordered" evidence="1">
    <location>
        <begin position="20"/>
        <end position="64"/>
    </location>
</feature>
<protein>
    <submittedName>
        <fullName evidence="2">Uncharacterized protein</fullName>
    </submittedName>
</protein>
<evidence type="ECO:0000256" key="1">
    <source>
        <dbReference type="SAM" id="MobiDB-lite"/>
    </source>
</evidence>
<dbReference type="EMBL" id="BGZK01000522">
    <property type="protein sequence ID" value="GBP48385.1"/>
    <property type="molecule type" value="Genomic_DNA"/>
</dbReference>
<sequence>MGSSTLCICTKSRLFPPYTYSGKVSRDKQTDEQAQKQSRKGSVPSSVARNPRKVKNQRTLSEATPNYDMRHIFRLFSTGRTPLAHLASHKFRRTSHRSEPRPQTCNRVSRLYA</sequence>